<dbReference type="InterPro" id="IPR023849">
    <property type="entry name" value="TQXA_dom"/>
</dbReference>
<proteinExistence type="predicted"/>
<dbReference type="AlphaFoldDB" id="A0A940MHZ8"/>
<reference evidence="5" key="1">
    <citation type="submission" date="2021-03" db="EMBL/GenBank/DDBJ databases">
        <title>Whole genome sequence of Streptomyces bomunensis MMS17-BM035.</title>
        <authorList>
            <person name="Lee J.H."/>
        </authorList>
    </citation>
    <scope>NUCLEOTIDE SEQUENCE</scope>
    <source>
        <strain evidence="5">MMS17-BM035</strain>
    </source>
</reference>
<dbReference type="InterPro" id="IPR008475">
    <property type="entry name" value="PLipase_C_C"/>
</dbReference>
<dbReference type="Pfam" id="PF05506">
    <property type="entry name" value="PLipase_C_C"/>
    <property type="match status" value="1"/>
</dbReference>
<name>A0A940MHZ8_9ACTN</name>
<dbReference type="Proteomes" id="UP000670475">
    <property type="component" value="Unassembled WGS sequence"/>
</dbReference>
<dbReference type="NCBIfam" id="NF041528">
    <property type="entry name" value="strep_LAETG"/>
    <property type="match status" value="1"/>
</dbReference>
<dbReference type="GO" id="GO:0016042">
    <property type="term" value="P:lipid catabolic process"/>
    <property type="evidence" value="ECO:0007669"/>
    <property type="project" value="InterPro"/>
</dbReference>
<comment type="caution">
    <text evidence="5">The sequence shown here is derived from an EMBL/GenBank/DDBJ whole genome shotgun (WGS) entry which is preliminary data.</text>
</comment>
<evidence type="ECO:0000313" key="6">
    <source>
        <dbReference type="Proteomes" id="UP000670475"/>
    </source>
</evidence>
<feature type="transmembrane region" description="Helical" evidence="2">
    <location>
        <begin position="554"/>
        <end position="573"/>
    </location>
</feature>
<keyword evidence="2" id="KW-1133">Transmembrane helix</keyword>
<feature type="domain" description="Bacterial phospholipase C C-terminal" evidence="3">
    <location>
        <begin position="439"/>
        <end position="502"/>
    </location>
</feature>
<evidence type="ECO:0000259" key="3">
    <source>
        <dbReference type="Pfam" id="PF05506"/>
    </source>
</evidence>
<feature type="compositionally biased region" description="Basic residues" evidence="1">
    <location>
        <begin position="54"/>
        <end position="64"/>
    </location>
</feature>
<gene>
    <name evidence="5" type="ORF">JFN87_29540</name>
</gene>
<keyword evidence="2" id="KW-0812">Transmembrane</keyword>
<organism evidence="5 6">
    <name type="scientific">Streptomyces montanisoli</name>
    <dbReference type="NCBI Taxonomy" id="2798581"/>
    <lineage>
        <taxon>Bacteria</taxon>
        <taxon>Bacillati</taxon>
        <taxon>Actinomycetota</taxon>
        <taxon>Actinomycetes</taxon>
        <taxon>Kitasatosporales</taxon>
        <taxon>Streptomycetaceae</taxon>
        <taxon>Streptomyces</taxon>
    </lineage>
</organism>
<evidence type="ECO:0000256" key="1">
    <source>
        <dbReference type="SAM" id="MobiDB-lite"/>
    </source>
</evidence>
<dbReference type="Pfam" id="PF08341">
    <property type="entry name" value="TED"/>
    <property type="match status" value="1"/>
</dbReference>
<dbReference type="NCBIfam" id="TIGR03934">
    <property type="entry name" value="TQXA_dom"/>
    <property type="match status" value="1"/>
</dbReference>
<sequence length="584" mass="59899">MREPERVHRELTSSHESPAGGDKSTGRIPFRVAVPVRRRTADNDSDALRPPGHEKRRRPHRRSLGFRLSKGLRTKVPLAKGNSVLSVISVSSGRRAGSARTRERVRAAGLGARRLASAAVVSGLLAVGLAAGTGTAAADDLAGGQQDGATATLDGLDVHGTAVLHKKDAHGRTTDEQLDAGLFEMNVDGGGKLKTYGVDIDNPVQDEARYAETPWAQSSLGGNRNAGRILWILRHSYPQVDDLAALAGTAHSGALTARTAAAGTQVAIWRLSDGADVDATDPHAQRLADWLGAHARPDAEPRASLSLTPSAVSGKANERIGPVTVSTDADSVTVVPPADAAESGVRVTDARGRPVTKAKNGTELYFAPPLDGRPGQVKAGTAELSVQATTSVPVGRAFAGVSRSQTQILAGSSDSTVSASASGTWAPDAATATLTARKDCAKSGLDVTATNRGEGAFSFDIGQEHESVAAGKARTITLPVAEDQRYDVTVTGDHGFEQEFSGTLDCLTAGAAPRSGQDVTNLSAASAGGTAGSGTTDLASSGLAETGSSSATPVMAGIAIALVVVGGGVIFLVRTRKRAPQAGR</sequence>
<feature type="domain" description="Thioester" evidence="4">
    <location>
        <begin position="195"/>
        <end position="291"/>
    </location>
</feature>
<keyword evidence="2" id="KW-0472">Membrane</keyword>
<dbReference type="InterPro" id="IPR013552">
    <property type="entry name" value="Thioester_dom"/>
</dbReference>
<protein>
    <submittedName>
        <fullName evidence="5">TQXA domain-containing protein</fullName>
    </submittedName>
</protein>
<evidence type="ECO:0000256" key="2">
    <source>
        <dbReference type="SAM" id="Phobius"/>
    </source>
</evidence>
<evidence type="ECO:0000313" key="5">
    <source>
        <dbReference type="EMBL" id="MBP0461569.1"/>
    </source>
</evidence>
<dbReference type="EMBL" id="JAGIQL010000204">
    <property type="protein sequence ID" value="MBP0461569.1"/>
    <property type="molecule type" value="Genomic_DNA"/>
</dbReference>
<dbReference type="GO" id="GO:0004629">
    <property type="term" value="F:phospholipase C activity"/>
    <property type="evidence" value="ECO:0007669"/>
    <property type="project" value="InterPro"/>
</dbReference>
<accession>A0A940MHZ8</accession>
<evidence type="ECO:0000259" key="4">
    <source>
        <dbReference type="Pfam" id="PF08341"/>
    </source>
</evidence>
<feature type="region of interest" description="Disordered" evidence="1">
    <location>
        <begin position="1"/>
        <end position="66"/>
    </location>
</feature>
<keyword evidence="6" id="KW-1185">Reference proteome</keyword>
<feature type="compositionally biased region" description="Basic and acidic residues" evidence="1">
    <location>
        <begin position="1"/>
        <end position="13"/>
    </location>
</feature>